<comment type="similarity">
    <text evidence="2 4">Belongs to the Mediator complex subunit 11 family.</text>
</comment>
<evidence type="ECO:0000256" key="2">
    <source>
        <dbReference type="ARBA" id="ARBA00008186"/>
    </source>
</evidence>
<dbReference type="AlphaFoldDB" id="A0A317XPQ8"/>
<dbReference type="GO" id="GO:0006357">
    <property type="term" value="P:regulation of transcription by RNA polymerase II"/>
    <property type="evidence" value="ECO:0007669"/>
    <property type="project" value="InterPro"/>
</dbReference>
<dbReference type="GO" id="GO:0016592">
    <property type="term" value="C:mediator complex"/>
    <property type="evidence" value="ECO:0007669"/>
    <property type="project" value="InterPro"/>
</dbReference>
<evidence type="ECO:0000256" key="3">
    <source>
        <dbReference type="ARBA" id="ARBA00023242"/>
    </source>
</evidence>
<dbReference type="EMBL" id="KZ819194">
    <property type="protein sequence ID" value="PWY99857.1"/>
    <property type="molecule type" value="Genomic_DNA"/>
</dbReference>
<dbReference type="Pfam" id="PF10280">
    <property type="entry name" value="Med11"/>
    <property type="match status" value="1"/>
</dbReference>
<accession>A0A317XPQ8</accession>
<keyword evidence="4" id="KW-0805">Transcription regulation</keyword>
<gene>
    <name evidence="4" type="primary">MED11</name>
    <name evidence="6" type="ORF">BCV70DRAFT_227092</name>
</gene>
<keyword evidence="4" id="KW-0804">Transcription</keyword>
<keyword evidence="5" id="KW-0175">Coiled coil</keyword>
<protein>
    <recommendedName>
        <fullName evidence="4">Mediator of RNA polymerase II transcription subunit 11</fullName>
    </recommendedName>
    <alternativeName>
        <fullName evidence="4">Mediator complex subunit 11</fullName>
    </alternativeName>
</protein>
<evidence type="ECO:0000256" key="1">
    <source>
        <dbReference type="ARBA" id="ARBA00004123"/>
    </source>
</evidence>
<evidence type="ECO:0000313" key="7">
    <source>
        <dbReference type="Proteomes" id="UP000246740"/>
    </source>
</evidence>
<dbReference type="OrthoDB" id="3358442at2759"/>
<feature type="coiled-coil region" evidence="5">
    <location>
        <begin position="44"/>
        <end position="74"/>
    </location>
</feature>
<evidence type="ECO:0000313" key="6">
    <source>
        <dbReference type="EMBL" id="PWY99857.1"/>
    </source>
</evidence>
<reference evidence="6 7" key="1">
    <citation type="journal article" date="2018" name="Mol. Biol. Evol.">
        <title>Broad Genomic Sampling Reveals a Smut Pathogenic Ancestry of the Fungal Clade Ustilaginomycotina.</title>
        <authorList>
            <person name="Kijpornyongpan T."/>
            <person name="Mondo S.J."/>
            <person name="Barry K."/>
            <person name="Sandor L."/>
            <person name="Lee J."/>
            <person name="Lipzen A."/>
            <person name="Pangilinan J."/>
            <person name="LaButti K."/>
            <person name="Hainaut M."/>
            <person name="Henrissat B."/>
            <person name="Grigoriev I.V."/>
            <person name="Spatafora J.W."/>
            <person name="Aime M.C."/>
        </authorList>
    </citation>
    <scope>NUCLEOTIDE SEQUENCE [LARGE SCALE GENOMIC DNA]</scope>
    <source>
        <strain evidence="6 7">MCA 3645</strain>
    </source>
</reference>
<keyword evidence="3 4" id="KW-0539">Nucleus</keyword>
<keyword evidence="7" id="KW-1185">Reference proteome</keyword>
<name>A0A317XPQ8_9BASI</name>
<evidence type="ECO:0000256" key="4">
    <source>
        <dbReference type="RuleBase" id="RU364147"/>
    </source>
</evidence>
<evidence type="ECO:0000256" key="5">
    <source>
        <dbReference type="SAM" id="Coils"/>
    </source>
</evidence>
<organism evidence="6 7">
    <name type="scientific">Testicularia cyperi</name>
    <dbReference type="NCBI Taxonomy" id="1882483"/>
    <lineage>
        <taxon>Eukaryota</taxon>
        <taxon>Fungi</taxon>
        <taxon>Dikarya</taxon>
        <taxon>Basidiomycota</taxon>
        <taxon>Ustilaginomycotina</taxon>
        <taxon>Ustilaginomycetes</taxon>
        <taxon>Ustilaginales</taxon>
        <taxon>Anthracoideaceae</taxon>
        <taxon>Testicularia</taxon>
    </lineage>
</organism>
<dbReference type="InParanoid" id="A0A317XPQ8"/>
<comment type="function">
    <text evidence="4">Component of the Mediator complex, a coactivator involved in the regulated transcription of nearly all RNA polymerase II-dependent genes. Mediator functions as a bridge to convey information from gene-specific regulatory proteins to the basal RNA polymerase II transcription machinery. Mediator is recruited to promoters by direct interactions with regulatory proteins and serves as a scaffold for the assembly of a functional pre-initiation complex with RNA polymerase II and the general transcription factors.</text>
</comment>
<proteinExistence type="inferred from homology"/>
<keyword evidence="4" id="KW-0010">Activator</keyword>
<dbReference type="Proteomes" id="UP000246740">
    <property type="component" value="Unassembled WGS sequence"/>
</dbReference>
<sequence length="304" mass="32974">MIMADHCRTVSLIPEPRQRGHPGYDQCSVQVLANGFQSGGSMIKQRLEEKFAQIQAQRREAHAVRREAEQKRRNQQTDQQILLLMQTDERLASLLTQAADSMCALLPSSPDLPGDDLLPSGASRGAKAFENRAQQWFSLLSEVQYSLRTAVRHLRDAQLAPLTAPVGPEARQLGRAGSIGRGHSMSLLDAFVDMSGIDGKTFKLPPATSSPDSISTTRVPLTPLPESQLSLQALRERERNWKELSRSLEEVTLSSAKGARSGSGSTSALLSPSAASDLAVIDAIVKGETDKLLIDALVNTNSLV</sequence>
<dbReference type="GO" id="GO:0003712">
    <property type="term" value="F:transcription coregulator activity"/>
    <property type="evidence" value="ECO:0007669"/>
    <property type="project" value="InterPro"/>
</dbReference>
<comment type="subcellular location">
    <subcellularLocation>
        <location evidence="1 4">Nucleus</location>
    </subcellularLocation>
</comment>
<dbReference type="InterPro" id="IPR019404">
    <property type="entry name" value="Mediator_Med11"/>
</dbReference>
<comment type="subunit">
    <text evidence="4">Component of the Mediator complex.</text>
</comment>